<sequence>MSGLVRATALMSRPVVTLSGDAVGQVKDVVYGPTGGPLRGFTLAGRGMFAGPRDTALPADAVHAIGPDAVMIESEDRLTESGAVVDEVDARDRAVLDDKVVTDTGTELGTVCDVILRLDGVPQVVGYEIRANPVLQARGHRVLIPVPDVLPVSGQAVVVPQEVVAYACADLDRFDAAVDAFRQRRRSHGDIVIRGLAEGLDPTHARLSEVVSADCVTVRPGPERRRCRRPDASACAAPPARRRGRTTGRRSVDRRPGCRTRPGLGASRHQQRTAEPVTAQVASGDSAVPRARTAMAVRR</sequence>
<dbReference type="SUPFAM" id="SSF50346">
    <property type="entry name" value="PRC-barrel domain"/>
    <property type="match status" value="1"/>
</dbReference>
<dbReference type="InterPro" id="IPR027275">
    <property type="entry name" value="PRC-brl_dom"/>
</dbReference>
<dbReference type="Gene3D" id="2.30.30.240">
    <property type="entry name" value="PRC-barrel domain"/>
    <property type="match status" value="1"/>
</dbReference>
<evidence type="ECO:0000259" key="2">
    <source>
        <dbReference type="Pfam" id="PF05239"/>
    </source>
</evidence>
<dbReference type="Proteomes" id="UP000630887">
    <property type="component" value="Unassembled WGS sequence"/>
</dbReference>
<name>A0A8J3L0T5_9ACTN</name>
<reference evidence="3 4" key="1">
    <citation type="submission" date="2021-01" db="EMBL/GenBank/DDBJ databases">
        <title>Whole genome shotgun sequence of Catellatospora coxensis NBRC 107359.</title>
        <authorList>
            <person name="Komaki H."/>
            <person name="Tamura T."/>
        </authorList>
    </citation>
    <scope>NUCLEOTIDE SEQUENCE [LARGE SCALE GENOMIC DNA]</scope>
    <source>
        <strain evidence="3 4">NBRC 107359</strain>
    </source>
</reference>
<proteinExistence type="predicted"/>
<keyword evidence="4" id="KW-1185">Reference proteome</keyword>
<dbReference type="Pfam" id="PF05239">
    <property type="entry name" value="PRC"/>
    <property type="match status" value="2"/>
</dbReference>
<protein>
    <recommendedName>
        <fullName evidence="2">PRC-barrel domain-containing protein</fullName>
    </recommendedName>
</protein>
<evidence type="ECO:0000256" key="1">
    <source>
        <dbReference type="SAM" id="MobiDB-lite"/>
    </source>
</evidence>
<accession>A0A8J3L0T5</accession>
<evidence type="ECO:0000313" key="3">
    <source>
        <dbReference type="EMBL" id="GIG05665.1"/>
    </source>
</evidence>
<dbReference type="InterPro" id="IPR011033">
    <property type="entry name" value="PRC_barrel-like_sf"/>
</dbReference>
<comment type="caution">
    <text evidence="3">The sequence shown here is derived from an EMBL/GenBank/DDBJ whole genome shotgun (WGS) entry which is preliminary data.</text>
</comment>
<gene>
    <name evidence="3" type="ORF">Cco03nite_23650</name>
</gene>
<organism evidence="3 4">
    <name type="scientific">Catellatospora coxensis</name>
    <dbReference type="NCBI Taxonomy" id="310354"/>
    <lineage>
        <taxon>Bacteria</taxon>
        <taxon>Bacillati</taxon>
        <taxon>Actinomycetota</taxon>
        <taxon>Actinomycetes</taxon>
        <taxon>Micromonosporales</taxon>
        <taxon>Micromonosporaceae</taxon>
        <taxon>Catellatospora</taxon>
    </lineage>
</organism>
<dbReference type="AlphaFoldDB" id="A0A8J3L0T5"/>
<feature type="domain" description="PRC-barrel" evidence="2">
    <location>
        <begin position="93"/>
        <end position="153"/>
    </location>
</feature>
<dbReference type="EMBL" id="BONI01000016">
    <property type="protein sequence ID" value="GIG05665.1"/>
    <property type="molecule type" value="Genomic_DNA"/>
</dbReference>
<feature type="region of interest" description="Disordered" evidence="1">
    <location>
        <begin position="229"/>
        <end position="299"/>
    </location>
</feature>
<evidence type="ECO:0000313" key="4">
    <source>
        <dbReference type="Proteomes" id="UP000630887"/>
    </source>
</evidence>
<feature type="domain" description="PRC-barrel" evidence="2">
    <location>
        <begin position="6"/>
        <end position="74"/>
    </location>
</feature>